<name>A0A6J7GX57_9ZZZZ</name>
<dbReference type="EMBL" id="CAFBMK010000067">
    <property type="protein sequence ID" value="CAB4913147.1"/>
    <property type="molecule type" value="Genomic_DNA"/>
</dbReference>
<accession>A0A6J7GX57</accession>
<organism evidence="1">
    <name type="scientific">freshwater metagenome</name>
    <dbReference type="NCBI Taxonomy" id="449393"/>
    <lineage>
        <taxon>unclassified sequences</taxon>
        <taxon>metagenomes</taxon>
        <taxon>ecological metagenomes</taxon>
    </lineage>
</organism>
<dbReference type="GO" id="GO:0006635">
    <property type="term" value="P:fatty acid beta-oxidation"/>
    <property type="evidence" value="ECO:0007669"/>
    <property type="project" value="TreeGrafter"/>
</dbReference>
<dbReference type="GO" id="GO:0005777">
    <property type="term" value="C:peroxisome"/>
    <property type="evidence" value="ECO:0007669"/>
    <property type="project" value="TreeGrafter"/>
</dbReference>
<dbReference type="GO" id="GO:0004165">
    <property type="term" value="F:delta(3)-delta(2)-enoyl-CoA isomerase activity"/>
    <property type="evidence" value="ECO:0007669"/>
    <property type="project" value="TreeGrafter"/>
</dbReference>
<dbReference type="InterPro" id="IPR029045">
    <property type="entry name" value="ClpP/crotonase-like_dom_sf"/>
</dbReference>
<dbReference type="InterPro" id="IPR001753">
    <property type="entry name" value="Enoyl-CoA_hydra/iso"/>
</dbReference>
<reference evidence="1" key="1">
    <citation type="submission" date="2020-05" db="EMBL/GenBank/DDBJ databases">
        <authorList>
            <person name="Chiriac C."/>
            <person name="Salcher M."/>
            <person name="Ghai R."/>
            <person name="Kavagutti S V."/>
        </authorList>
    </citation>
    <scope>NUCLEOTIDE SEQUENCE</scope>
</reference>
<evidence type="ECO:0000313" key="1">
    <source>
        <dbReference type="EMBL" id="CAB4913147.1"/>
    </source>
</evidence>
<dbReference type="CDD" id="cd06558">
    <property type="entry name" value="crotonase-like"/>
    <property type="match status" value="1"/>
</dbReference>
<protein>
    <submittedName>
        <fullName evidence="1">Unannotated protein</fullName>
    </submittedName>
</protein>
<gene>
    <name evidence="1" type="ORF">UFOPK3564_01389</name>
</gene>
<dbReference type="Pfam" id="PF00378">
    <property type="entry name" value="ECH_1"/>
    <property type="match status" value="1"/>
</dbReference>
<dbReference type="Gene3D" id="3.90.226.10">
    <property type="entry name" value="2-enoyl-CoA Hydratase, Chain A, domain 1"/>
    <property type="match status" value="1"/>
</dbReference>
<sequence>MEDALAEVVATEGPRALVTTATGKFWSNGLDLEWMGANQGEIPAFVARVHGLFARVLEAEVPTVAALQGHAFAAGAMLAVAHDRVVMREDRGYVCVPEVDIRIPFTPGMTALLTARLPHRTAHEAMTTGRRYGGPDAVAAGVAHECAPGTEVVDRAVAWAAGQAGKHGPTLGEIKRRMYAPVLDTLRRSDVGL</sequence>
<proteinExistence type="predicted"/>
<dbReference type="PANTHER" id="PTHR11941:SF75">
    <property type="entry name" value="ENOYL-COA HYDRATASE_ISOMERASE FAMILY PROTEIN"/>
    <property type="match status" value="1"/>
</dbReference>
<dbReference type="PANTHER" id="PTHR11941">
    <property type="entry name" value="ENOYL-COA HYDRATASE-RELATED"/>
    <property type="match status" value="1"/>
</dbReference>
<dbReference type="SUPFAM" id="SSF52096">
    <property type="entry name" value="ClpP/crotonase"/>
    <property type="match status" value="1"/>
</dbReference>
<dbReference type="AlphaFoldDB" id="A0A6J7GX57"/>